<feature type="transmembrane region" description="Helical" evidence="1">
    <location>
        <begin position="16"/>
        <end position="35"/>
    </location>
</feature>
<sequence>MEIHTLHEFMLHTKNITYLLMGATLVGFVCYWLFLTGRDKKIRKY</sequence>
<evidence type="ECO:0000256" key="1">
    <source>
        <dbReference type="SAM" id="Phobius"/>
    </source>
</evidence>
<dbReference type="InterPro" id="IPR054911">
    <property type="entry name" value="sulf_resp_HmcD"/>
</dbReference>
<dbReference type="RefSeq" id="WP_015946222.1">
    <property type="nucleotide sequence ID" value="NZ_VRYY01000002.1"/>
</dbReference>
<reference evidence="2 3" key="1">
    <citation type="submission" date="2019-08" db="EMBL/GenBank/DDBJ databases">
        <authorList>
            <person name="Luo N."/>
        </authorList>
    </citation>
    <scope>NUCLEOTIDE SEQUENCE [LARGE SCALE GENOMIC DNA]</scope>
    <source>
        <strain evidence="2 3">NCIMB 9442</strain>
    </source>
</reference>
<dbReference type="NCBIfam" id="NF045712">
    <property type="entry name" value="sulf_resp_HmcD"/>
    <property type="match status" value="1"/>
</dbReference>
<organism evidence="2 3">
    <name type="scientific">Nitratidesulfovibrio oxamicus</name>
    <dbReference type="NCBI Taxonomy" id="32016"/>
    <lineage>
        <taxon>Bacteria</taxon>
        <taxon>Pseudomonadati</taxon>
        <taxon>Thermodesulfobacteriota</taxon>
        <taxon>Desulfovibrionia</taxon>
        <taxon>Desulfovibrionales</taxon>
        <taxon>Desulfovibrionaceae</taxon>
        <taxon>Nitratidesulfovibrio</taxon>
    </lineage>
</organism>
<evidence type="ECO:0000313" key="3">
    <source>
        <dbReference type="Proteomes" id="UP001194469"/>
    </source>
</evidence>
<dbReference type="EMBL" id="VRYY01000002">
    <property type="protein sequence ID" value="MBG3875466.1"/>
    <property type="molecule type" value="Genomic_DNA"/>
</dbReference>
<keyword evidence="1" id="KW-0472">Membrane</keyword>
<accession>A0ABS0IZB1</accession>
<keyword evidence="1" id="KW-0812">Transmembrane</keyword>
<keyword evidence="1" id="KW-1133">Transmembrane helix</keyword>
<comment type="caution">
    <text evidence="2">The sequence shown here is derived from an EMBL/GenBank/DDBJ whole genome shotgun (WGS) entry which is preliminary data.</text>
</comment>
<keyword evidence="3" id="KW-1185">Reference proteome</keyword>
<name>A0ABS0IZB1_9BACT</name>
<proteinExistence type="predicted"/>
<protein>
    <recommendedName>
        <fullName evidence="4">Hmc operon protein 4</fullName>
    </recommendedName>
</protein>
<dbReference type="Proteomes" id="UP001194469">
    <property type="component" value="Unassembled WGS sequence"/>
</dbReference>
<gene>
    <name evidence="2" type="ORF">FVW20_00090</name>
</gene>
<evidence type="ECO:0008006" key="4">
    <source>
        <dbReference type="Google" id="ProtNLM"/>
    </source>
</evidence>
<evidence type="ECO:0000313" key="2">
    <source>
        <dbReference type="EMBL" id="MBG3875466.1"/>
    </source>
</evidence>